<dbReference type="SMART" id="SM00327">
    <property type="entry name" value="VWA"/>
    <property type="match status" value="1"/>
</dbReference>
<feature type="domain" description="VWFA" evidence="5">
    <location>
        <begin position="493"/>
        <end position="670"/>
    </location>
</feature>
<dbReference type="InterPro" id="IPR002035">
    <property type="entry name" value="VWF_A"/>
</dbReference>
<gene>
    <name evidence="6" type="ORF">WMW72_33705</name>
</gene>
<evidence type="ECO:0000256" key="1">
    <source>
        <dbReference type="ARBA" id="ARBA00004613"/>
    </source>
</evidence>
<reference evidence="6 7" key="1">
    <citation type="submission" date="2024-04" db="EMBL/GenBank/DDBJ databases">
        <title>draft genome sequnece of Paenibacillus filicis.</title>
        <authorList>
            <person name="Kim D.-U."/>
        </authorList>
    </citation>
    <scope>NUCLEOTIDE SEQUENCE [LARGE SCALE GENOMIC DNA]</scope>
    <source>
        <strain evidence="6 7">KACC14197</strain>
    </source>
</reference>
<evidence type="ECO:0000313" key="7">
    <source>
        <dbReference type="Proteomes" id="UP001469365"/>
    </source>
</evidence>
<dbReference type="RefSeq" id="WP_341419972.1">
    <property type="nucleotide sequence ID" value="NZ_JBBPCC010000036.1"/>
</dbReference>
<evidence type="ECO:0000259" key="5">
    <source>
        <dbReference type="PROSITE" id="PS50234"/>
    </source>
</evidence>
<dbReference type="SUPFAM" id="SSF53300">
    <property type="entry name" value="vWA-like"/>
    <property type="match status" value="1"/>
</dbReference>
<evidence type="ECO:0000256" key="4">
    <source>
        <dbReference type="SAM" id="MobiDB-lite"/>
    </source>
</evidence>
<evidence type="ECO:0000313" key="6">
    <source>
        <dbReference type="EMBL" id="MEK8132848.1"/>
    </source>
</evidence>
<keyword evidence="2" id="KW-0964">Secreted</keyword>
<comment type="subcellular location">
    <subcellularLocation>
        <location evidence="1">Secreted</location>
    </subcellularLocation>
</comment>
<dbReference type="CDD" id="cd00198">
    <property type="entry name" value="vWFA"/>
    <property type="match status" value="1"/>
</dbReference>
<dbReference type="PANTHER" id="PTHR47763">
    <property type="entry name" value="ALPHA-PROTEIN KINASE VWKA"/>
    <property type="match status" value="1"/>
</dbReference>
<evidence type="ECO:0000256" key="3">
    <source>
        <dbReference type="ARBA" id="ARBA00022729"/>
    </source>
</evidence>
<name>A0ABU9DVF7_9BACL</name>
<keyword evidence="7" id="KW-1185">Reference proteome</keyword>
<dbReference type="InterPro" id="IPR056861">
    <property type="entry name" value="HMCN1-like_VWA"/>
</dbReference>
<dbReference type="InterPro" id="IPR012854">
    <property type="entry name" value="Cu_amine_oxidase-like_N"/>
</dbReference>
<dbReference type="Proteomes" id="UP001469365">
    <property type="component" value="Unassembled WGS sequence"/>
</dbReference>
<accession>A0ABU9DVF7</accession>
<dbReference type="SUPFAM" id="SSF55383">
    <property type="entry name" value="Copper amine oxidase, domain N"/>
    <property type="match status" value="1"/>
</dbReference>
<keyword evidence="3" id="KW-0732">Signal</keyword>
<sequence length="670" mass="72452">MNSKKIMSLLVVFVLLLGVFDIRAGLAKANDRLDYREGDYLVHLLQDGDGKERRFAFTPGNRITAANTKLRLFINAREVEHKDYTVDYDNYAITMNKAPDPGAEISLKYAINPTFEWEENISGTSSIGVALPEGDGAARVFKLTTRYVINSSKNVSLYIDGMKIRPSEFTFNPESQSITISEKRPAPGAKSKIYFYFPKTSITGIQTAGGEPAAPAPSGPLAAPSPNPAVEPGFQVPSGASFPGTITQSPNGSVTVNMPKANLQPTYHSYLMIKNASGKLVKQIRITPGSPSTYSWSKLGLSSGGYYVYLKTVNQSGGLAASVPQFVPVNQQPEQIQVLIGGQRQAYEQAPVNSQGSVLVPLRSIFESLGATVEWDSLTQTVTARREGQTIVLTIGSNVAYVNGVAVTLSVPAQLIHGHTMVPVRFVSEALGGVVEWNEASKSVIIFQNKPEIPTSVESEKTPVEEAVQEPSEPSTSSPILENISKGIKAASDIVFVIDVTGSMGEVIDYVKESVISFVDSVPSGSNFALVAYRDINYVDPYNPDFEYFDFTNNKHLLRVQLEQLVASGGEDEEESGLEAIDMAIQKLAGRKNSKRIIFITDAPVHDKGTSQGMAGFFLEEIIANLPANQVTLDAIAPTSGLAYEQISQLVQAGQGTLYDIDAATLMQLQ</sequence>
<dbReference type="PROSITE" id="PS50234">
    <property type="entry name" value="VWFA"/>
    <property type="match status" value="1"/>
</dbReference>
<dbReference type="Pfam" id="PF25106">
    <property type="entry name" value="VWA_4"/>
    <property type="match status" value="1"/>
</dbReference>
<protein>
    <submittedName>
        <fullName evidence="6">Stalk domain-containing protein</fullName>
    </submittedName>
</protein>
<dbReference type="Pfam" id="PF07833">
    <property type="entry name" value="Cu_amine_oxidN1"/>
    <property type="match status" value="1"/>
</dbReference>
<organism evidence="6 7">
    <name type="scientific">Paenibacillus filicis</name>
    <dbReference type="NCBI Taxonomy" id="669464"/>
    <lineage>
        <taxon>Bacteria</taxon>
        <taxon>Bacillati</taxon>
        <taxon>Bacillota</taxon>
        <taxon>Bacilli</taxon>
        <taxon>Bacillales</taxon>
        <taxon>Paenibacillaceae</taxon>
        <taxon>Paenibacillus</taxon>
    </lineage>
</organism>
<proteinExistence type="predicted"/>
<dbReference type="EMBL" id="JBBPCC010000036">
    <property type="protein sequence ID" value="MEK8132848.1"/>
    <property type="molecule type" value="Genomic_DNA"/>
</dbReference>
<feature type="region of interest" description="Disordered" evidence="4">
    <location>
        <begin position="456"/>
        <end position="480"/>
    </location>
</feature>
<dbReference type="InterPro" id="IPR036465">
    <property type="entry name" value="vWFA_dom_sf"/>
</dbReference>
<dbReference type="InterPro" id="IPR052969">
    <property type="entry name" value="Thr-specific_kinase-like"/>
</dbReference>
<dbReference type="Gene3D" id="3.30.457.10">
    <property type="entry name" value="Copper amine oxidase-like, N-terminal domain"/>
    <property type="match status" value="1"/>
</dbReference>
<evidence type="ECO:0000256" key="2">
    <source>
        <dbReference type="ARBA" id="ARBA00022525"/>
    </source>
</evidence>
<comment type="caution">
    <text evidence="6">The sequence shown here is derived from an EMBL/GenBank/DDBJ whole genome shotgun (WGS) entry which is preliminary data.</text>
</comment>
<dbReference type="Gene3D" id="3.40.50.410">
    <property type="entry name" value="von Willebrand factor, type A domain"/>
    <property type="match status" value="1"/>
</dbReference>
<dbReference type="InterPro" id="IPR036582">
    <property type="entry name" value="Mao_N_sf"/>
</dbReference>